<dbReference type="AlphaFoldDB" id="A0A3D9I5I8"/>
<dbReference type="EMBL" id="QRDY01000012">
    <property type="protein sequence ID" value="RED56789.1"/>
    <property type="molecule type" value="Genomic_DNA"/>
</dbReference>
<dbReference type="RefSeq" id="WP_115994288.1">
    <property type="nucleotide sequence ID" value="NZ_QRDY01000012.1"/>
</dbReference>
<comment type="caution">
    <text evidence="1">The sequence shown here is derived from an EMBL/GenBank/DDBJ whole genome shotgun (WGS) entry which is preliminary data.</text>
</comment>
<sequence length="744" mass="83163">MLPRIPLDDRTFESILQEARRGIPQRLPEWTDENTHDPGVTFLELFSWLSEMQQFYLSRVPERNMRKFLDLLGVVPREASSAEAEVSFGNVREPVMLPQGTKLQAEDQLFETLDPVKLLPLAIDRIVTRTLLEASDRSASNTGGNVAFYAFGREAAADSRLYIAFDREPVIGETVAMHIRLADDSNGAEYSGNKRNEVVPSARVAWKIYGWEEEHGAAWLPLDLIEDDTMHLTYSGRITFRIAAPVRPVIVHPAGDRPRYWISCTLEESGYELPPRIDRLLLNTVRARQQDTKSEQVLFDGDGQPGLTIVHDSFLARYGMLRVQVREAGGLWREWRELPDLGMAEEGSYAYVVERRSGVNGPVTVRFGDGARGTIPPRGVGNVRRIHHANDFLEQSLIGRSNGLPHQKFQLYDLPCKWRSGLLLQVGIQEGSSGTLLWEDWQPVENFDRSGPLDRHYVYNPETAQLMFGNDENGAIPTSYDEPNLRVMVCVLGGGERGNIKPHLLNQWVQPELDELGLTSDNAGYGFGGAEGESLEDCLERAQQEWQSPYCAVTNEDYIRIAKSTPGLKVSRVHVIPNYAPGRGKSASGAVTVVVVPYGLNDTPVPSKGFLATVAKHLEDRRLITTEIHVIAPEYIQVTVHAVVVVEPHFMEEGHRIVAELNRLLTPQDKPGGIQGWPFGRTVHKGDIYSAISRMKGIAYVQDLWLDAEGKSIRKSAGGDILLPESGIVYSGEHRIELISRTQL</sequence>
<organism evidence="1 2">
    <name type="scientific">Cohnella lupini</name>
    <dbReference type="NCBI Taxonomy" id="1294267"/>
    <lineage>
        <taxon>Bacteria</taxon>
        <taxon>Bacillati</taxon>
        <taxon>Bacillota</taxon>
        <taxon>Bacilli</taxon>
        <taxon>Bacillales</taxon>
        <taxon>Paenibacillaceae</taxon>
        <taxon>Cohnella</taxon>
    </lineage>
</organism>
<proteinExistence type="predicted"/>
<keyword evidence="2" id="KW-1185">Reference proteome</keyword>
<name>A0A3D9I5I8_9BACL</name>
<reference evidence="1 2" key="1">
    <citation type="submission" date="2018-07" db="EMBL/GenBank/DDBJ databases">
        <title>Genomic Encyclopedia of Type Strains, Phase III (KMG-III): the genomes of soil and plant-associated and newly described type strains.</title>
        <authorList>
            <person name="Whitman W."/>
        </authorList>
    </citation>
    <scope>NUCLEOTIDE SEQUENCE [LARGE SCALE GENOMIC DNA]</scope>
    <source>
        <strain evidence="1 2">CECT 8236</strain>
    </source>
</reference>
<protein>
    <submittedName>
        <fullName evidence="1">Putative phage baseplate assembly protein</fullName>
    </submittedName>
</protein>
<gene>
    <name evidence="1" type="ORF">DFP95_11280</name>
</gene>
<dbReference type="OrthoDB" id="9027184at2"/>
<evidence type="ECO:0000313" key="2">
    <source>
        <dbReference type="Proteomes" id="UP000256869"/>
    </source>
</evidence>
<evidence type="ECO:0000313" key="1">
    <source>
        <dbReference type="EMBL" id="RED56789.1"/>
    </source>
</evidence>
<accession>A0A3D9I5I8</accession>
<dbReference type="Proteomes" id="UP000256869">
    <property type="component" value="Unassembled WGS sequence"/>
</dbReference>